<evidence type="ECO:0000256" key="1">
    <source>
        <dbReference type="SAM" id="MobiDB-lite"/>
    </source>
</evidence>
<dbReference type="Proteomes" id="UP000525078">
    <property type="component" value="Unassembled WGS sequence"/>
</dbReference>
<feature type="region of interest" description="Disordered" evidence="1">
    <location>
        <begin position="169"/>
        <end position="197"/>
    </location>
</feature>
<organism evidence="2 3">
    <name type="scientific">Cannabis sativa</name>
    <name type="common">Hemp</name>
    <name type="synonym">Marijuana</name>
    <dbReference type="NCBI Taxonomy" id="3483"/>
    <lineage>
        <taxon>Eukaryota</taxon>
        <taxon>Viridiplantae</taxon>
        <taxon>Streptophyta</taxon>
        <taxon>Embryophyta</taxon>
        <taxon>Tracheophyta</taxon>
        <taxon>Spermatophyta</taxon>
        <taxon>Magnoliopsida</taxon>
        <taxon>eudicotyledons</taxon>
        <taxon>Gunneridae</taxon>
        <taxon>Pentapetalae</taxon>
        <taxon>rosids</taxon>
        <taxon>fabids</taxon>
        <taxon>Rosales</taxon>
        <taxon>Cannabaceae</taxon>
        <taxon>Cannabis</taxon>
    </lineage>
</organism>
<dbReference type="PANTHER" id="PTHR34555:SF1">
    <property type="entry name" value="INTEGRAL MEMBRANE HEMOLYSIN-III-LIKE PROTEIN"/>
    <property type="match status" value="1"/>
</dbReference>
<proteinExistence type="predicted"/>
<feature type="compositionally biased region" description="Polar residues" evidence="1">
    <location>
        <begin position="17"/>
        <end position="27"/>
    </location>
</feature>
<evidence type="ECO:0000313" key="2">
    <source>
        <dbReference type="EMBL" id="KAF4357675.1"/>
    </source>
</evidence>
<feature type="region of interest" description="Disordered" evidence="1">
    <location>
        <begin position="1"/>
        <end position="27"/>
    </location>
</feature>
<feature type="compositionally biased region" description="Polar residues" evidence="1">
    <location>
        <begin position="84"/>
        <end position="97"/>
    </location>
</feature>
<evidence type="ECO:0000313" key="3">
    <source>
        <dbReference type="Proteomes" id="UP000525078"/>
    </source>
</evidence>
<name>A0A7J6EGU9_CANSA</name>
<protein>
    <submittedName>
        <fullName evidence="2">Uncharacterized protein</fullName>
    </submittedName>
</protein>
<sequence length="295" mass="32869">MVQQTVDSKVREYGMGTTETEFPTSDKQLPVAVKKTVLRDLQNDSRVRVPNSIEKSPLLKDTSPLTSTIKLSGTKRDSLECPESPSQHRSSNSNFTNGHLVYVRRKSEAELGKSSTCDSTNTNTNTNRLQSRPFGQQKEIIQPLPQTKNPGVSCLPGHSPIAMTSSMISSRKPSVPLPQKSGMQLASKESTDPLVSDTPLSSNLKALRNLHWEDRYCRLHSLLNKLDQSQQVDYIKMLWSLSSVELNRHAVELEKRSIQLSLEEAKELQRVQVLNVLGKPSVSSSTHQNQPEKGV</sequence>
<dbReference type="AlphaFoldDB" id="A0A7J6EGU9"/>
<dbReference type="EMBL" id="JAATIP010000234">
    <property type="protein sequence ID" value="KAF4357675.1"/>
    <property type="molecule type" value="Genomic_DNA"/>
</dbReference>
<dbReference type="PANTHER" id="PTHR34555">
    <property type="entry name" value="INTEGRAL MEMBRANE HEMOLYSIN-III-LIKE PROTEIN"/>
    <property type="match status" value="1"/>
</dbReference>
<reference evidence="2 3" key="1">
    <citation type="journal article" date="2020" name="bioRxiv">
        <title>Sequence and annotation of 42 cannabis genomes reveals extensive copy number variation in cannabinoid synthesis and pathogen resistance genes.</title>
        <authorList>
            <person name="Mckernan K.J."/>
            <person name="Helbert Y."/>
            <person name="Kane L.T."/>
            <person name="Ebling H."/>
            <person name="Zhang L."/>
            <person name="Liu B."/>
            <person name="Eaton Z."/>
            <person name="Mclaughlin S."/>
            <person name="Kingan S."/>
            <person name="Baybayan P."/>
            <person name="Concepcion G."/>
            <person name="Jordan M."/>
            <person name="Riva A."/>
            <person name="Barbazuk W."/>
            <person name="Harkins T."/>
        </authorList>
    </citation>
    <scope>NUCLEOTIDE SEQUENCE [LARGE SCALE GENOMIC DNA]</scope>
    <source>
        <strain evidence="3">cv. Jamaican Lion 4</strain>
        <tissue evidence="2">Leaf</tissue>
    </source>
</reference>
<feature type="region of interest" description="Disordered" evidence="1">
    <location>
        <begin position="48"/>
        <end position="134"/>
    </location>
</feature>
<comment type="caution">
    <text evidence="2">The sequence shown here is derived from an EMBL/GenBank/DDBJ whole genome shotgun (WGS) entry which is preliminary data.</text>
</comment>
<accession>A0A7J6EGU9</accession>
<gene>
    <name evidence="2" type="ORF">F8388_007211</name>
</gene>